<dbReference type="GO" id="GO:0006281">
    <property type="term" value="P:DNA repair"/>
    <property type="evidence" value="ECO:0007669"/>
    <property type="project" value="UniProtKB-UniRule"/>
</dbReference>
<dbReference type="PATRIC" id="fig|1619010.3.peg.14"/>
<feature type="active site" evidence="13">
    <location>
        <position position="139"/>
    </location>
</feature>
<gene>
    <name evidence="13" type="primary">ruvC</name>
    <name evidence="15" type="ORF">US36_C0001G0014</name>
</gene>
<evidence type="ECO:0000256" key="13">
    <source>
        <dbReference type="HAMAP-Rule" id="MF_00034"/>
    </source>
</evidence>
<dbReference type="InterPro" id="IPR012337">
    <property type="entry name" value="RNaseH-like_sf"/>
</dbReference>
<comment type="catalytic activity">
    <reaction evidence="12 13">
        <text>Endonucleolytic cleavage at a junction such as a reciprocal single-stranded crossover between two homologous DNA duplexes (Holliday junction).</text>
        <dbReference type="EC" id="3.1.21.10"/>
    </reaction>
</comment>
<dbReference type="EC" id="3.1.21.10" evidence="13 14"/>
<evidence type="ECO:0000256" key="10">
    <source>
        <dbReference type="ARBA" id="ARBA00023172"/>
    </source>
</evidence>
<evidence type="ECO:0000313" key="15">
    <source>
        <dbReference type="EMBL" id="KKQ23405.1"/>
    </source>
</evidence>
<feature type="active site" evidence="13">
    <location>
        <position position="7"/>
    </location>
</feature>
<keyword evidence="11 13" id="KW-0234">DNA repair</keyword>
<comment type="function">
    <text evidence="13">The RuvA-RuvB-RuvC complex processes Holliday junction (HJ) DNA during genetic recombination and DNA repair. Endonuclease that resolves HJ intermediates. Cleaves cruciform DNA by making single-stranded nicks across the HJ at symmetrical positions within the homologous arms, yielding a 5'-phosphate and a 3'-hydroxyl group; requires a central core of homology in the junction. The consensus cleavage sequence is 5'-(A/T)TT(C/G)-3'. Cleavage occurs on the 3'-side of the TT dinucleotide at the point of strand exchange. HJ branch migration catalyzed by RuvA-RuvB allows RuvC to scan DNA until it finds its consensus sequence, where it cleaves and resolves the cruciform DNA.</text>
</comment>
<dbReference type="SUPFAM" id="SSF53098">
    <property type="entry name" value="Ribonuclease H-like"/>
    <property type="match status" value="1"/>
</dbReference>
<keyword evidence="6 13" id="KW-0227">DNA damage</keyword>
<dbReference type="GO" id="GO:0008821">
    <property type="term" value="F:crossover junction DNA endonuclease activity"/>
    <property type="evidence" value="ECO:0007669"/>
    <property type="project" value="UniProtKB-UniRule"/>
</dbReference>
<comment type="subcellular location">
    <subcellularLocation>
        <location evidence="13">Cytoplasm</location>
    </subcellularLocation>
</comment>
<dbReference type="Gene3D" id="3.30.420.10">
    <property type="entry name" value="Ribonuclease H-like superfamily/Ribonuclease H"/>
    <property type="match status" value="1"/>
</dbReference>
<comment type="subunit">
    <text evidence="13">Homodimer which binds Holliday junction (HJ) DNA. The HJ becomes 2-fold symmetrical on binding to RuvC with unstacked arms; it has a different conformation from HJ DNA in complex with RuvA. In the full resolvosome a probable DNA-RuvA(4)-RuvB(12)-RuvC(2) complex forms which resolves the HJ.</text>
</comment>
<evidence type="ECO:0000313" key="16">
    <source>
        <dbReference type="Proteomes" id="UP000034044"/>
    </source>
</evidence>
<dbReference type="FunFam" id="3.30.420.10:FF:000002">
    <property type="entry name" value="Crossover junction endodeoxyribonuclease RuvC"/>
    <property type="match status" value="1"/>
</dbReference>
<dbReference type="PROSITE" id="PS01321">
    <property type="entry name" value="RUVC"/>
    <property type="match status" value="1"/>
</dbReference>
<evidence type="ECO:0000256" key="9">
    <source>
        <dbReference type="ARBA" id="ARBA00023125"/>
    </source>
</evidence>
<evidence type="ECO:0000256" key="6">
    <source>
        <dbReference type="ARBA" id="ARBA00022763"/>
    </source>
</evidence>
<dbReference type="Pfam" id="PF02075">
    <property type="entry name" value="RuvC"/>
    <property type="match status" value="1"/>
</dbReference>
<accession>A0A0G0GBG1</accession>
<dbReference type="InterPro" id="IPR002176">
    <property type="entry name" value="X-over_junc_endoDNase_RuvC"/>
</dbReference>
<proteinExistence type="inferred from homology"/>
<evidence type="ECO:0000256" key="4">
    <source>
        <dbReference type="ARBA" id="ARBA00022723"/>
    </source>
</evidence>
<evidence type="ECO:0000256" key="11">
    <source>
        <dbReference type="ARBA" id="ARBA00023204"/>
    </source>
</evidence>
<keyword evidence="5 13" id="KW-0255">Endonuclease</keyword>
<dbReference type="InterPro" id="IPR020563">
    <property type="entry name" value="X-over_junc_endoDNase_Mg_BS"/>
</dbReference>
<dbReference type="Proteomes" id="UP000034044">
    <property type="component" value="Unassembled WGS sequence"/>
</dbReference>
<reference evidence="15 16" key="1">
    <citation type="journal article" date="2015" name="Nature">
        <title>rRNA introns, odd ribosomes, and small enigmatic genomes across a large radiation of phyla.</title>
        <authorList>
            <person name="Brown C.T."/>
            <person name="Hug L.A."/>
            <person name="Thomas B.C."/>
            <person name="Sharon I."/>
            <person name="Castelle C.J."/>
            <person name="Singh A."/>
            <person name="Wilkins M.J."/>
            <person name="Williams K.H."/>
            <person name="Banfield J.F."/>
        </authorList>
    </citation>
    <scope>NUCLEOTIDE SEQUENCE [LARGE SCALE GENOMIC DNA]</scope>
</reference>
<comment type="cofactor">
    <cofactor evidence="13">
        <name>Mg(2+)</name>
        <dbReference type="ChEBI" id="CHEBI:18420"/>
    </cofactor>
    <text evidence="13">Binds 2 Mg(2+) ion per subunit.</text>
</comment>
<feature type="binding site" evidence="13">
    <location>
        <position position="139"/>
    </location>
    <ligand>
        <name>Mg(2+)</name>
        <dbReference type="ChEBI" id="CHEBI:18420"/>
        <label>1</label>
    </ligand>
</feature>
<comment type="similarity">
    <text evidence="1 13">Belongs to the RuvC family.</text>
</comment>
<sequence length="160" mass="17671">MLILGIDPGSTRVGYGLIKKEKNNLFFVESGLLEIFSKNKTDRLLEAAKSLSKIIKKHKPNVVAVEKLFFMKNLKTAVEVSETRGVLTLIVGQHKIPLLEFSPSEIKIAVTGYGMADKKAVAKMVENILKIDKIKGPDDISDALAVAITATNFLNNLRQY</sequence>
<dbReference type="GO" id="GO:0006310">
    <property type="term" value="P:DNA recombination"/>
    <property type="evidence" value="ECO:0007669"/>
    <property type="project" value="UniProtKB-UniRule"/>
</dbReference>
<dbReference type="AlphaFoldDB" id="A0A0G0GBG1"/>
<evidence type="ECO:0000256" key="8">
    <source>
        <dbReference type="ARBA" id="ARBA00022842"/>
    </source>
</evidence>
<evidence type="ECO:0000256" key="14">
    <source>
        <dbReference type="NCBIfam" id="TIGR00228"/>
    </source>
</evidence>
<dbReference type="GO" id="GO:0003677">
    <property type="term" value="F:DNA binding"/>
    <property type="evidence" value="ECO:0007669"/>
    <property type="project" value="UniProtKB-KW"/>
</dbReference>
<evidence type="ECO:0000256" key="3">
    <source>
        <dbReference type="ARBA" id="ARBA00022722"/>
    </source>
</evidence>
<dbReference type="HAMAP" id="MF_00034">
    <property type="entry name" value="RuvC"/>
    <property type="match status" value="1"/>
</dbReference>
<keyword evidence="2 13" id="KW-0963">Cytoplasm</keyword>
<dbReference type="PANTHER" id="PTHR30194:SF3">
    <property type="entry name" value="CROSSOVER JUNCTION ENDODEOXYRIBONUCLEASE RUVC"/>
    <property type="match status" value="1"/>
</dbReference>
<dbReference type="PRINTS" id="PR00696">
    <property type="entry name" value="RSOLVASERUVC"/>
</dbReference>
<feature type="binding site" evidence="13">
    <location>
        <position position="7"/>
    </location>
    <ligand>
        <name>Mg(2+)</name>
        <dbReference type="ChEBI" id="CHEBI:18420"/>
        <label>1</label>
    </ligand>
</feature>
<dbReference type="GO" id="GO:0000287">
    <property type="term" value="F:magnesium ion binding"/>
    <property type="evidence" value="ECO:0007669"/>
    <property type="project" value="UniProtKB-UniRule"/>
</dbReference>
<keyword evidence="4 13" id="KW-0479">Metal-binding</keyword>
<name>A0A0G0GBG1_9BACT</name>
<evidence type="ECO:0000256" key="5">
    <source>
        <dbReference type="ARBA" id="ARBA00022759"/>
    </source>
</evidence>
<organism evidence="15 16">
    <name type="scientific">Candidatus Wolfebacteria bacterium GW2011_GWC1_37_10</name>
    <dbReference type="NCBI Taxonomy" id="1619010"/>
    <lineage>
        <taxon>Bacteria</taxon>
        <taxon>Candidatus Wolfeibacteriota</taxon>
    </lineage>
</organism>
<comment type="caution">
    <text evidence="15">The sequence shown here is derived from an EMBL/GenBank/DDBJ whole genome shotgun (WGS) entry which is preliminary data.</text>
</comment>
<keyword evidence="8 13" id="KW-0460">Magnesium</keyword>
<feature type="active site" evidence="13">
    <location>
        <position position="66"/>
    </location>
</feature>
<evidence type="ECO:0000256" key="12">
    <source>
        <dbReference type="ARBA" id="ARBA00029354"/>
    </source>
</evidence>
<dbReference type="InterPro" id="IPR036397">
    <property type="entry name" value="RNaseH_sf"/>
</dbReference>
<dbReference type="EMBL" id="LBSR01000001">
    <property type="protein sequence ID" value="KKQ23405.1"/>
    <property type="molecule type" value="Genomic_DNA"/>
</dbReference>
<protein>
    <recommendedName>
        <fullName evidence="13 14">Crossover junction endodeoxyribonuclease RuvC</fullName>
        <ecNumber evidence="13 14">3.1.21.10</ecNumber>
    </recommendedName>
    <alternativeName>
        <fullName evidence="13">Holliday junction nuclease RuvC</fullName>
    </alternativeName>
    <alternativeName>
        <fullName evidence="13">Holliday junction resolvase RuvC</fullName>
    </alternativeName>
</protein>
<dbReference type="PANTHER" id="PTHR30194">
    <property type="entry name" value="CROSSOVER JUNCTION ENDODEOXYRIBONUCLEASE RUVC"/>
    <property type="match status" value="1"/>
</dbReference>
<dbReference type="NCBIfam" id="TIGR00228">
    <property type="entry name" value="ruvC"/>
    <property type="match status" value="1"/>
</dbReference>
<evidence type="ECO:0000256" key="7">
    <source>
        <dbReference type="ARBA" id="ARBA00022801"/>
    </source>
</evidence>
<keyword evidence="10 13" id="KW-0233">DNA recombination</keyword>
<dbReference type="NCBIfam" id="NF000711">
    <property type="entry name" value="PRK00039.2-1"/>
    <property type="match status" value="1"/>
</dbReference>
<dbReference type="CDD" id="cd16962">
    <property type="entry name" value="RuvC"/>
    <property type="match status" value="1"/>
</dbReference>
<keyword evidence="9 13" id="KW-0238">DNA-binding</keyword>
<dbReference type="GO" id="GO:0005737">
    <property type="term" value="C:cytoplasm"/>
    <property type="evidence" value="ECO:0007669"/>
    <property type="project" value="UniProtKB-SubCell"/>
</dbReference>
<keyword evidence="7 13" id="KW-0378">Hydrolase</keyword>
<keyword evidence="3 13" id="KW-0540">Nuclease</keyword>
<feature type="binding site" evidence="13">
    <location>
        <position position="66"/>
    </location>
    <ligand>
        <name>Mg(2+)</name>
        <dbReference type="ChEBI" id="CHEBI:18420"/>
        <label>2</label>
    </ligand>
</feature>
<evidence type="ECO:0000256" key="1">
    <source>
        <dbReference type="ARBA" id="ARBA00009518"/>
    </source>
</evidence>
<dbReference type="GO" id="GO:0048476">
    <property type="term" value="C:Holliday junction resolvase complex"/>
    <property type="evidence" value="ECO:0007669"/>
    <property type="project" value="UniProtKB-UniRule"/>
</dbReference>
<evidence type="ECO:0000256" key="2">
    <source>
        <dbReference type="ARBA" id="ARBA00022490"/>
    </source>
</evidence>